<keyword evidence="9" id="KW-0472">Membrane</keyword>
<dbReference type="PIRSF" id="PIRSF000437">
    <property type="entry name" value="GPAT_DHAPAT"/>
    <property type="match status" value="1"/>
</dbReference>
<evidence type="ECO:0000256" key="8">
    <source>
        <dbReference type="ARBA" id="ARBA00022679"/>
    </source>
</evidence>
<comment type="subcellular location">
    <subcellularLocation>
        <location evidence="1">Cell membrane</location>
        <topology evidence="1">Peripheral membrane protein</topology>
        <orientation evidence="1">Cytoplasmic side</orientation>
    </subcellularLocation>
</comment>
<dbReference type="AlphaFoldDB" id="A0A850QU37"/>
<dbReference type="InterPro" id="IPR041728">
    <property type="entry name" value="GPAT/DHAPAT_LPLAT"/>
</dbReference>
<evidence type="ECO:0000256" key="11">
    <source>
        <dbReference type="ARBA" id="ARBA00023264"/>
    </source>
</evidence>
<dbReference type="GO" id="GO:0004366">
    <property type="term" value="F:glycerol-3-phosphate O-acyltransferase activity"/>
    <property type="evidence" value="ECO:0007669"/>
    <property type="project" value="UniProtKB-EC"/>
</dbReference>
<comment type="pathway">
    <text evidence="3">Lipid metabolism.</text>
</comment>
<evidence type="ECO:0000256" key="13">
    <source>
        <dbReference type="ARBA" id="ARBA00048427"/>
    </source>
</evidence>
<comment type="similarity">
    <text evidence="4">Belongs to the GPAT/DAPAT family.</text>
</comment>
<dbReference type="SMART" id="SM00563">
    <property type="entry name" value="PlsC"/>
    <property type="match status" value="1"/>
</dbReference>
<evidence type="ECO:0000256" key="7">
    <source>
        <dbReference type="ARBA" id="ARBA00022475"/>
    </source>
</evidence>
<dbReference type="SUPFAM" id="SSF69593">
    <property type="entry name" value="Glycerol-3-phosphate (1)-acyltransferase"/>
    <property type="match status" value="1"/>
</dbReference>
<evidence type="ECO:0000313" key="16">
    <source>
        <dbReference type="Proteomes" id="UP000533429"/>
    </source>
</evidence>
<keyword evidence="11" id="KW-1208">Phospholipid metabolism</keyword>
<dbReference type="EMBL" id="JABXOR010000984">
    <property type="protein sequence ID" value="NVP01633.1"/>
    <property type="molecule type" value="Genomic_DNA"/>
</dbReference>
<comment type="pathway">
    <text evidence="2">Phospholipid metabolism; CDP-diacylglycerol biosynthesis; CDP-diacylglycerol from sn-glycerol 3-phosphate: step 1/3.</text>
</comment>
<name>A0A850QU37_PHODD</name>
<evidence type="ECO:0000313" key="15">
    <source>
        <dbReference type="EMBL" id="NVP01633.1"/>
    </source>
</evidence>
<evidence type="ECO:0000256" key="9">
    <source>
        <dbReference type="ARBA" id="ARBA00023136"/>
    </source>
</evidence>
<evidence type="ECO:0000256" key="12">
    <source>
        <dbReference type="ARBA" id="ARBA00023315"/>
    </source>
</evidence>
<keyword evidence="12 15" id="KW-0012">Acyltransferase</keyword>
<dbReference type="InterPro" id="IPR002123">
    <property type="entry name" value="Plipid/glycerol_acylTrfase"/>
</dbReference>
<evidence type="ECO:0000256" key="3">
    <source>
        <dbReference type="ARBA" id="ARBA00005189"/>
    </source>
</evidence>
<comment type="caution">
    <text evidence="15">The sequence shown here is derived from an EMBL/GenBank/DDBJ whole genome shotgun (WGS) entry which is preliminary data.</text>
</comment>
<reference evidence="15 16" key="1">
    <citation type="submission" date="2020-06" db="EMBL/GenBank/DDBJ databases">
        <title>Photobacterium damselae subsp. damselae comparative genomics.</title>
        <authorList>
            <person name="Osorio C.R."/>
        </authorList>
    </citation>
    <scope>NUCLEOTIDE SEQUENCE [LARGE SCALE GENOMIC DNA]</scope>
    <source>
        <strain evidence="15 16">TW250/03</strain>
    </source>
</reference>
<dbReference type="CDD" id="cd07993">
    <property type="entry name" value="LPLAT_DHAPAT-like"/>
    <property type="match status" value="1"/>
</dbReference>
<dbReference type="GO" id="GO:0006631">
    <property type="term" value="P:fatty acid metabolic process"/>
    <property type="evidence" value="ECO:0007669"/>
    <property type="project" value="TreeGrafter"/>
</dbReference>
<dbReference type="PIRSF" id="PIRSF500064">
    <property type="entry name" value="GPAT"/>
    <property type="match status" value="1"/>
</dbReference>
<keyword evidence="10" id="KW-0594">Phospholipid biosynthesis</keyword>
<dbReference type="InterPro" id="IPR022284">
    <property type="entry name" value="GPAT/DHAPAT"/>
</dbReference>
<dbReference type="InterPro" id="IPR028354">
    <property type="entry name" value="GPAT_PlsB"/>
</dbReference>
<dbReference type="PANTHER" id="PTHR12563:SF17">
    <property type="entry name" value="DIHYDROXYACETONE PHOSPHATE ACYLTRANSFERASE"/>
    <property type="match status" value="1"/>
</dbReference>
<evidence type="ECO:0000256" key="10">
    <source>
        <dbReference type="ARBA" id="ARBA00023209"/>
    </source>
</evidence>
<sequence>MSTWQKISRQLLRLPLSLLVKTNSIPSDPVTDLELDLERPIVYILPFRSTTDLMTLRSSTQELGLPDPLSPLEIGDKQLARYVFVAKGPSIFGSSSDLPAESVELFTELLELHKQNPELNIQLVPASVLWGRKPGKEKETGPILRPLNGPKKFLAILAQGRDCLVRLSTPVSLRYMADNHGTDDAIAHKLARVAKIHFSRQQIAASGPRLPDRHELFKRLLASKAIEKVVTEEAKSRDVPVEKVRKEAIEMMEEIAANFSYSLIKHGDSFLGWLWNKLYQGLNIHNAQRVRRLAQDGHEIVYVPCHRSHMDYLLLSYVLYNEGLVPPHIAAGINLNFFPAGPIFRRGGAFFIRRSFRGDRLYSTVFREYLAELFAKGYSVEYFSEGGRSRTGRLLPAKTGMLS</sequence>
<evidence type="ECO:0000256" key="2">
    <source>
        <dbReference type="ARBA" id="ARBA00004765"/>
    </source>
</evidence>
<dbReference type="GO" id="GO:0016024">
    <property type="term" value="P:CDP-diacylglycerol biosynthetic process"/>
    <property type="evidence" value="ECO:0007669"/>
    <property type="project" value="UniProtKB-UniPathway"/>
</dbReference>
<dbReference type="EC" id="2.3.1.15" evidence="5"/>
<dbReference type="GO" id="GO:0005886">
    <property type="term" value="C:plasma membrane"/>
    <property type="evidence" value="ECO:0007669"/>
    <property type="project" value="UniProtKB-SubCell"/>
</dbReference>
<organism evidence="15 16">
    <name type="scientific">Photobacterium damselae subsp. damselae</name>
    <name type="common">Listonella damsela</name>
    <dbReference type="NCBI Taxonomy" id="85581"/>
    <lineage>
        <taxon>Bacteria</taxon>
        <taxon>Pseudomonadati</taxon>
        <taxon>Pseudomonadota</taxon>
        <taxon>Gammaproteobacteria</taxon>
        <taxon>Vibrionales</taxon>
        <taxon>Vibrionaceae</taxon>
        <taxon>Photobacterium</taxon>
    </lineage>
</organism>
<feature type="domain" description="Phospholipid/glycerol acyltransferase" evidence="14">
    <location>
        <begin position="300"/>
        <end position="403"/>
    </location>
</feature>
<dbReference type="UniPathway" id="UPA00557">
    <property type="reaction ID" value="UER00612"/>
</dbReference>
<evidence type="ECO:0000256" key="1">
    <source>
        <dbReference type="ARBA" id="ARBA00004413"/>
    </source>
</evidence>
<protein>
    <recommendedName>
        <fullName evidence="6">Glycerol-3-phosphate acyltransferase</fullName>
        <ecNumber evidence="5">2.3.1.15</ecNumber>
    </recommendedName>
</protein>
<gene>
    <name evidence="15" type="primary">plsB</name>
    <name evidence="15" type="ORF">HWA77_15570</name>
</gene>
<evidence type="ECO:0000256" key="5">
    <source>
        <dbReference type="ARBA" id="ARBA00013113"/>
    </source>
</evidence>
<evidence type="ECO:0000259" key="14">
    <source>
        <dbReference type="SMART" id="SM00563"/>
    </source>
</evidence>
<dbReference type="Pfam" id="PF01553">
    <property type="entry name" value="Acyltransferase"/>
    <property type="match status" value="1"/>
</dbReference>
<dbReference type="NCBIfam" id="TIGR03703">
    <property type="entry name" value="plsB"/>
    <property type="match status" value="1"/>
</dbReference>
<dbReference type="PANTHER" id="PTHR12563">
    <property type="entry name" value="GLYCEROL-3-PHOSPHATE ACYLTRANSFERASE"/>
    <property type="match status" value="1"/>
</dbReference>
<dbReference type="NCBIfam" id="NF003441">
    <property type="entry name" value="PRK04974.1"/>
    <property type="match status" value="1"/>
</dbReference>
<keyword evidence="7" id="KW-1003">Cell membrane</keyword>
<feature type="non-terminal residue" evidence="15">
    <location>
        <position position="403"/>
    </location>
</feature>
<evidence type="ECO:0000256" key="4">
    <source>
        <dbReference type="ARBA" id="ARBA00007937"/>
    </source>
</evidence>
<accession>A0A850QU37</accession>
<keyword evidence="8 15" id="KW-0808">Transferase</keyword>
<comment type="catalytic activity">
    <reaction evidence="13">
        <text>sn-glycerol 3-phosphate + an acyl-CoA = a 1-acyl-sn-glycero-3-phosphate + CoA</text>
        <dbReference type="Rhea" id="RHEA:15325"/>
        <dbReference type="ChEBI" id="CHEBI:57287"/>
        <dbReference type="ChEBI" id="CHEBI:57597"/>
        <dbReference type="ChEBI" id="CHEBI:57970"/>
        <dbReference type="ChEBI" id="CHEBI:58342"/>
        <dbReference type="EC" id="2.3.1.15"/>
    </reaction>
</comment>
<evidence type="ECO:0000256" key="6">
    <source>
        <dbReference type="ARBA" id="ARBA00013432"/>
    </source>
</evidence>
<keyword evidence="10" id="KW-0444">Lipid biosynthesis</keyword>
<dbReference type="Proteomes" id="UP000533429">
    <property type="component" value="Unassembled WGS sequence"/>
</dbReference>
<proteinExistence type="inferred from homology"/>
<keyword evidence="10" id="KW-0443">Lipid metabolism</keyword>